<evidence type="ECO:0000256" key="1">
    <source>
        <dbReference type="ARBA" id="ARBA00001974"/>
    </source>
</evidence>
<dbReference type="GO" id="GO:0071949">
    <property type="term" value="F:FAD binding"/>
    <property type="evidence" value="ECO:0007669"/>
    <property type="project" value="InterPro"/>
</dbReference>
<evidence type="ECO:0000256" key="15">
    <source>
        <dbReference type="ARBA" id="ARBA00048914"/>
    </source>
</evidence>
<dbReference type="SUPFAM" id="SSF56176">
    <property type="entry name" value="FAD-binding/transporter-associated domain-like"/>
    <property type="match status" value="1"/>
</dbReference>
<comment type="cofactor">
    <cofactor evidence="1 16">
        <name>FAD</name>
        <dbReference type="ChEBI" id="CHEBI:57692"/>
    </cofactor>
</comment>
<dbReference type="NCBIfam" id="TIGR00179">
    <property type="entry name" value="murB"/>
    <property type="match status" value="1"/>
</dbReference>
<dbReference type="GO" id="GO:0071555">
    <property type="term" value="P:cell wall organization"/>
    <property type="evidence" value="ECO:0007669"/>
    <property type="project" value="UniProtKB-KW"/>
</dbReference>
<dbReference type="InterPro" id="IPR016167">
    <property type="entry name" value="FAD-bd_PCMH_sub1"/>
</dbReference>
<evidence type="ECO:0000256" key="6">
    <source>
        <dbReference type="ARBA" id="ARBA00022618"/>
    </source>
</evidence>
<evidence type="ECO:0000256" key="4">
    <source>
        <dbReference type="ARBA" id="ARBA00004752"/>
    </source>
</evidence>
<dbReference type="GO" id="GO:0008762">
    <property type="term" value="F:UDP-N-acetylmuramate dehydrogenase activity"/>
    <property type="evidence" value="ECO:0007669"/>
    <property type="project" value="UniProtKB-UniRule"/>
</dbReference>
<dbReference type="PANTHER" id="PTHR21071:SF4">
    <property type="entry name" value="UDP-N-ACETYLENOLPYRUVOYLGLUCOSAMINE REDUCTASE"/>
    <property type="match status" value="1"/>
</dbReference>
<name>G7VA13_THELD</name>
<dbReference type="InterPro" id="IPR016169">
    <property type="entry name" value="FAD-bd_PCMH_sub2"/>
</dbReference>
<dbReference type="HOGENOM" id="CLU_035304_1_1_0"/>
<proteinExistence type="inferred from homology"/>
<dbReference type="EMBL" id="CP003096">
    <property type="protein sequence ID" value="AER66713.1"/>
    <property type="molecule type" value="Genomic_DNA"/>
</dbReference>
<dbReference type="KEGG" id="tli:Tlie_0980"/>
<dbReference type="PANTHER" id="PTHR21071">
    <property type="entry name" value="UDP-N-ACETYLENOLPYRUVOYLGLUCOSAMINE REDUCTASE"/>
    <property type="match status" value="1"/>
</dbReference>
<comment type="subcellular location">
    <subcellularLocation>
        <location evidence="3 16">Cytoplasm</location>
    </subcellularLocation>
</comment>
<evidence type="ECO:0000256" key="14">
    <source>
        <dbReference type="ARBA" id="ARBA00023316"/>
    </source>
</evidence>
<gene>
    <name evidence="16" type="primary">murB</name>
    <name evidence="18" type="ordered locus">Tlie_0980</name>
</gene>
<keyword evidence="19" id="KW-1185">Reference proteome</keyword>
<keyword evidence="12 16" id="KW-0560">Oxidoreductase</keyword>
<dbReference type="InterPro" id="IPR003170">
    <property type="entry name" value="MurB"/>
</dbReference>
<protein>
    <recommendedName>
        <fullName evidence="16">UDP-N-acetylenolpyruvoylglucosamine reductase</fullName>
        <ecNumber evidence="16">1.3.1.98</ecNumber>
    </recommendedName>
    <alternativeName>
        <fullName evidence="16">UDP-N-acetylmuramate dehydrogenase</fullName>
    </alternativeName>
</protein>
<dbReference type="HAMAP" id="MF_00037">
    <property type="entry name" value="MurB"/>
    <property type="match status" value="1"/>
</dbReference>
<evidence type="ECO:0000256" key="16">
    <source>
        <dbReference type="HAMAP-Rule" id="MF_00037"/>
    </source>
</evidence>
<dbReference type="InterPro" id="IPR036635">
    <property type="entry name" value="MurB_C_sf"/>
</dbReference>
<dbReference type="GO" id="GO:0008360">
    <property type="term" value="P:regulation of cell shape"/>
    <property type="evidence" value="ECO:0007669"/>
    <property type="project" value="UniProtKB-KW"/>
</dbReference>
<comment type="catalytic activity">
    <reaction evidence="15 16">
        <text>UDP-N-acetyl-alpha-D-muramate + NADP(+) = UDP-N-acetyl-3-O-(1-carboxyvinyl)-alpha-D-glucosamine + NADPH + H(+)</text>
        <dbReference type="Rhea" id="RHEA:12248"/>
        <dbReference type="ChEBI" id="CHEBI:15378"/>
        <dbReference type="ChEBI" id="CHEBI:57783"/>
        <dbReference type="ChEBI" id="CHEBI:58349"/>
        <dbReference type="ChEBI" id="CHEBI:68483"/>
        <dbReference type="ChEBI" id="CHEBI:70757"/>
        <dbReference type="EC" id="1.3.1.98"/>
    </reaction>
</comment>
<dbReference type="Gene3D" id="3.30.465.10">
    <property type="match status" value="1"/>
</dbReference>
<keyword evidence="11 16" id="KW-0573">Peptidoglycan synthesis</keyword>
<evidence type="ECO:0000256" key="11">
    <source>
        <dbReference type="ARBA" id="ARBA00022984"/>
    </source>
</evidence>
<evidence type="ECO:0000256" key="13">
    <source>
        <dbReference type="ARBA" id="ARBA00023306"/>
    </source>
</evidence>
<reference evidence="18 19" key="2">
    <citation type="journal article" date="2012" name="Stand. Genomic Sci.">
        <title>Genome sequence of the moderately thermophilic, amino-acid-degrading and sulfur-reducing bacterium Thermovirga lienii type strain (Cas60314(T)).</title>
        <authorList>
            <person name="Goker M."/>
            <person name="Saunders E."/>
            <person name="Lapidus A."/>
            <person name="Nolan M."/>
            <person name="Lucas S."/>
            <person name="Hammon N."/>
            <person name="Deshpande S."/>
            <person name="Cheng J.F."/>
            <person name="Han C."/>
            <person name="Tapia R."/>
            <person name="Goodwin L.A."/>
            <person name="Pitluck S."/>
            <person name="Liolios K."/>
            <person name="Mavromatis K."/>
            <person name="Pagani I."/>
            <person name="Ivanova N."/>
            <person name="Mikhailova N."/>
            <person name="Pati A."/>
            <person name="Chen A."/>
            <person name="Palaniappan K."/>
            <person name="Land M."/>
            <person name="Chang Y.J."/>
            <person name="Jeffries C.D."/>
            <person name="Brambilla E.M."/>
            <person name="Rohde M."/>
            <person name="Spring S."/>
            <person name="Detter J.C."/>
            <person name="Woyke T."/>
            <person name="Bristow J."/>
            <person name="Eisen J.A."/>
            <person name="Markowitz V."/>
            <person name="Hugenholtz P."/>
            <person name="Kyrpides N.C."/>
            <person name="Klenk H.P."/>
        </authorList>
    </citation>
    <scope>NUCLEOTIDE SEQUENCE [LARGE SCALE GENOMIC DNA]</scope>
    <source>
        <strain evidence="19">ATCC BAA-1197 / DSM 17291 / Cas60314</strain>
    </source>
</reference>
<evidence type="ECO:0000256" key="8">
    <source>
        <dbReference type="ARBA" id="ARBA00022827"/>
    </source>
</evidence>
<keyword evidence="9 16" id="KW-0521">NADP</keyword>
<dbReference type="GO" id="GO:0005829">
    <property type="term" value="C:cytosol"/>
    <property type="evidence" value="ECO:0007669"/>
    <property type="project" value="TreeGrafter"/>
</dbReference>
<dbReference type="InterPro" id="IPR016166">
    <property type="entry name" value="FAD-bd_PCMH"/>
</dbReference>
<keyword evidence="8 16" id="KW-0274">FAD</keyword>
<keyword evidence="7 16" id="KW-0285">Flavoprotein</keyword>
<keyword evidence="13 16" id="KW-0131">Cell cycle</keyword>
<comment type="similarity">
    <text evidence="16">Belongs to the MurB family.</text>
</comment>
<accession>G7VA13</accession>
<dbReference type="OrthoDB" id="9804753at2"/>
<sequence length="311" mass="34279">MQWLSKLKRNQSDDYYEIYENVSLSSKTSFRLGGPAKVYVCPRSERAVADIMSFSSKEDVPLWVLGGGTNVLVHDDGLPGIVVGTSKLRDITWEIRGSDVYVFVYSGFALPELVAIALKNGWSGLEFAAGIPGTVGGALAGNAGANGRAVGDLVEWVKTVEKNGEVIQWEKNDLVFSYRYSNIYSPDRVISQSCLKLKVSETRKVMDLFMEYKKRRKMQPMKKRTAGCVFKNPSPDMSAGMLLERAGCKGLSKGGACVSNVHANFIEVEGDAKASDVYSLIECCKERVYACFGVSLELEIRLFGGPWVYVE</sequence>
<dbReference type="Proteomes" id="UP000005868">
    <property type="component" value="Chromosome"/>
</dbReference>
<dbReference type="GO" id="GO:0051301">
    <property type="term" value="P:cell division"/>
    <property type="evidence" value="ECO:0007669"/>
    <property type="project" value="UniProtKB-KW"/>
</dbReference>
<reference evidence="19" key="1">
    <citation type="submission" date="2011-10" db="EMBL/GenBank/DDBJ databases">
        <title>The complete genome of chromosome of Thermovirga lienii DSM 17291.</title>
        <authorList>
            <consortium name="US DOE Joint Genome Institute (JGI-PGF)"/>
            <person name="Lucas S."/>
            <person name="Copeland A."/>
            <person name="Lapidus A."/>
            <person name="Glavina del Rio T."/>
            <person name="Dalin E."/>
            <person name="Tice H."/>
            <person name="Bruce D."/>
            <person name="Goodwin L."/>
            <person name="Pitluck S."/>
            <person name="Peters L."/>
            <person name="Mikhailova N."/>
            <person name="Saunders E."/>
            <person name="Kyrpides N."/>
            <person name="Mavromatis K."/>
            <person name="Ivanova N."/>
            <person name="Last F.I."/>
            <person name="Brettin T."/>
            <person name="Detter J.C."/>
            <person name="Han C."/>
            <person name="Larimer F."/>
            <person name="Land M."/>
            <person name="Hauser L."/>
            <person name="Markowitz V."/>
            <person name="Cheng J.-F."/>
            <person name="Hugenholtz P."/>
            <person name="Woyke T."/>
            <person name="Wu D."/>
            <person name="Spring S."/>
            <person name="Schroeder M."/>
            <person name="Brambilla E.-M."/>
            <person name="Klenk H.-P."/>
            <person name="Eisen J.A."/>
        </authorList>
    </citation>
    <scope>NUCLEOTIDE SEQUENCE [LARGE SCALE GENOMIC DNA]</scope>
    <source>
        <strain evidence="19">ATCC BAA-1197 / DSM 17291 / Cas60314</strain>
    </source>
</reference>
<evidence type="ECO:0000256" key="3">
    <source>
        <dbReference type="ARBA" id="ARBA00004496"/>
    </source>
</evidence>
<organism evidence="18 19">
    <name type="scientific">Thermovirga lienii (strain ATCC BAA-1197 / DSM 17291 / Cas60314)</name>
    <dbReference type="NCBI Taxonomy" id="580340"/>
    <lineage>
        <taxon>Bacteria</taxon>
        <taxon>Thermotogati</taxon>
        <taxon>Synergistota</taxon>
        <taxon>Synergistia</taxon>
        <taxon>Synergistales</taxon>
        <taxon>Thermovirgaceae</taxon>
        <taxon>Thermovirga</taxon>
    </lineage>
</organism>
<feature type="active site" evidence="16">
    <location>
        <position position="179"/>
    </location>
</feature>
<dbReference type="eggNOG" id="COG0812">
    <property type="taxonomic scope" value="Bacteria"/>
</dbReference>
<dbReference type="Gene3D" id="3.90.78.10">
    <property type="entry name" value="UDP-N-acetylenolpyruvoylglucosamine reductase, C-terminal domain"/>
    <property type="match status" value="1"/>
</dbReference>
<keyword evidence="14 16" id="KW-0961">Cell wall biogenesis/degradation</keyword>
<dbReference type="SUPFAM" id="SSF56194">
    <property type="entry name" value="Uridine diphospho-N-Acetylenolpyruvylglucosamine reductase, MurB, C-terminal domain"/>
    <property type="match status" value="1"/>
</dbReference>
<keyword evidence="5 16" id="KW-0963">Cytoplasm</keyword>
<dbReference type="AlphaFoldDB" id="G7VA13"/>
<comment type="function">
    <text evidence="2 16">Cell wall formation.</text>
</comment>
<dbReference type="PROSITE" id="PS51387">
    <property type="entry name" value="FAD_PCMH"/>
    <property type="match status" value="1"/>
</dbReference>
<feature type="domain" description="FAD-binding PCMH-type" evidence="17">
    <location>
        <begin position="32"/>
        <end position="208"/>
    </location>
</feature>
<evidence type="ECO:0000256" key="12">
    <source>
        <dbReference type="ARBA" id="ARBA00023002"/>
    </source>
</evidence>
<evidence type="ECO:0000256" key="10">
    <source>
        <dbReference type="ARBA" id="ARBA00022960"/>
    </source>
</evidence>
<evidence type="ECO:0000313" key="19">
    <source>
        <dbReference type="Proteomes" id="UP000005868"/>
    </source>
</evidence>
<dbReference type="EC" id="1.3.1.98" evidence="16"/>
<dbReference type="InterPro" id="IPR036318">
    <property type="entry name" value="FAD-bd_PCMH-like_sf"/>
</dbReference>
<evidence type="ECO:0000256" key="2">
    <source>
        <dbReference type="ARBA" id="ARBA00003921"/>
    </source>
</evidence>
<dbReference type="InterPro" id="IPR006094">
    <property type="entry name" value="Oxid_FAD_bind_N"/>
</dbReference>
<dbReference type="Pfam" id="PF01565">
    <property type="entry name" value="FAD_binding_4"/>
    <property type="match status" value="1"/>
</dbReference>
<keyword evidence="6 16" id="KW-0132">Cell division</keyword>
<evidence type="ECO:0000256" key="9">
    <source>
        <dbReference type="ARBA" id="ARBA00022857"/>
    </source>
</evidence>
<feature type="active site" evidence="16">
    <location>
        <position position="299"/>
    </location>
</feature>
<keyword evidence="10 16" id="KW-0133">Cell shape</keyword>
<evidence type="ECO:0000256" key="5">
    <source>
        <dbReference type="ARBA" id="ARBA00022490"/>
    </source>
</evidence>
<comment type="pathway">
    <text evidence="4 16">Cell wall biogenesis; peptidoglycan biosynthesis.</text>
</comment>
<feature type="active site" description="Proton donor" evidence="16">
    <location>
        <position position="228"/>
    </location>
</feature>
<evidence type="ECO:0000259" key="17">
    <source>
        <dbReference type="PROSITE" id="PS51387"/>
    </source>
</evidence>
<dbReference type="Pfam" id="PF02873">
    <property type="entry name" value="MurB_C"/>
    <property type="match status" value="1"/>
</dbReference>
<dbReference type="GO" id="GO:0009252">
    <property type="term" value="P:peptidoglycan biosynthetic process"/>
    <property type="evidence" value="ECO:0007669"/>
    <property type="project" value="UniProtKB-UniRule"/>
</dbReference>
<evidence type="ECO:0000256" key="7">
    <source>
        <dbReference type="ARBA" id="ARBA00022630"/>
    </source>
</evidence>
<dbReference type="STRING" id="580340.Tlie_0980"/>
<dbReference type="UniPathway" id="UPA00219"/>
<dbReference type="InterPro" id="IPR011601">
    <property type="entry name" value="MurB_C"/>
</dbReference>
<dbReference type="Gene3D" id="3.30.43.10">
    <property type="entry name" value="Uridine Diphospho-n-acetylenolpyruvylglucosamine Reductase, domain 2"/>
    <property type="match status" value="1"/>
</dbReference>
<evidence type="ECO:0000313" key="18">
    <source>
        <dbReference type="EMBL" id="AER66713.1"/>
    </source>
</evidence>
<dbReference type="NCBIfam" id="NF010480">
    <property type="entry name" value="PRK13905.1"/>
    <property type="match status" value="1"/>
</dbReference>